<feature type="region of interest" description="Disordered" evidence="1">
    <location>
        <begin position="363"/>
        <end position="403"/>
    </location>
</feature>
<dbReference type="PROSITE" id="PS50878">
    <property type="entry name" value="RT_POL"/>
    <property type="match status" value="1"/>
</dbReference>
<feature type="domain" description="Reverse transcriptase" evidence="2">
    <location>
        <begin position="787"/>
        <end position="1080"/>
    </location>
</feature>
<evidence type="ECO:0000259" key="2">
    <source>
        <dbReference type="PROSITE" id="PS50878"/>
    </source>
</evidence>
<sequence length="1363" mass="150273">MEDASSAFSAFLGFQHGCNKIHDWHVSDRPTACSYCLSRAKQLQAAADVRRDFLHMVLLGMYDRAGGYANHHRYLDEFEHRWTGHDPPQILAAASASLYAPDIVPIKTWCQHVYPELAHHLWVPREPSRKPRPGARPTPRRLCLGKQLRPRKLRPQALADTGPASISTAAEATTGATDGEAAAGAGADDASDASGAGSVHSASHAGSEFSTLTAALEADEAAEPVPIDPHAPPAGPPVPVRPPTPFSTLPPMPSSLSPRPARTIGPMPGEHSVDGPAWHRSLVQNVLQHLGCSAPAFLTAPTTLAEVHSWNALRISISEAGPADYLQGLPIEIQDTDSLLFRGPSHTRSPMGSATGHVQIDVERAGNGGEGTGESEDAHDSPESVWDDDAGPVHSATRVGPPTTTATLALASDTSDDLPPVPTIAANGDDTLELDDPMAYTATSSEAVATAPSSVLPGDLIYEAGDVSFNLSAASRCLQETRNMVARMRERNRHHRQEDGHNHGDEDATRYDCLACPAKARLYRSISFCLEALDAALSALWSCAAPASSSGSLATGRTFTSAQVPEDRSKALHKCLNRIPARDSIVVVGTFANLSVNRLEYLVSHPGRFVLFTTFRWALQEEADAPVPALTKRRSCMLWTILMKQGLRGWFQAWKAWKTFDRQYRAHQKRCKQARRAVLLQAMEEVRKRMQLRGNDGQMLTPDQELRLLTQHFSHRFRATQPADVTMATRTWEGSGNFPLDATVLCHYIQQVPRRKAVPQGHPPSASWRLCADLISPWLCDVLHAQWTTPALQIPRAWTDVDLALVPKPDRSGRDPQDHRPIGLACPLGKKFLGALLQPHVPGIIEKIKLFPQFAYQQGRSQFAALRRVYQHCSSVRVQLQQHTRNPHQRFAGTKAVPLYGALMLTVDLAQAFDRMPRSKLYQGLCRLELPQDLIHILMAWHSSIHYNIHHHQNTCSFRASQGIRQGCSVAPLLWLVFTHEVCCALADKVGRSTLLRILTMFADDFLLADSFTSLAELEHLLNIVAVLFKTLEAFGMQVSAQKSKAILALRGTLSNSVRKRFVRPTQSGEAAFQRLGKVLKGQHHLTAPQMDCRNAGGYCRVKPLPAPGPDDNDDLPLQRGGCIWTGAAELGKFDTGNGDQQYQPLVKAMARLIIRQETSIQILKQNSAWDVYLQPGQQGPLPMLFRASEAYRTEAKNKRMECPLRAQLLHTLFQTVLTCITNLKDNAAQSQAAQARGWLTQEGRWVYQQWDQQTQALIVDNSRQPLDFQELLNLLSAMAQAVRRKDVVHRFNATHQLAADQRGTARFMLEIGLRAEGVADVWKGLEALQGLAALQIVGMQLRRDGLRRSNLAEDVQRMLGEL</sequence>
<dbReference type="OrthoDB" id="418302at2759"/>
<organism evidence="3 4">
    <name type="scientific">Symbiodinium necroappetens</name>
    <dbReference type="NCBI Taxonomy" id="1628268"/>
    <lineage>
        <taxon>Eukaryota</taxon>
        <taxon>Sar</taxon>
        <taxon>Alveolata</taxon>
        <taxon>Dinophyceae</taxon>
        <taxon>Suessiales</taxon>
        <taxon>Symbiodiniaceae</taxon>
        <taxon>Symbiodinium</taxon>
    </lineage>
</organism>
<name>A0A812KV05_9DINO</name>
<dbReference type="InterPro" id="IPR000477">
    <property type="entry name" value="RT_dom"/>
</dbReference>
<feature type="compositionally biased region" description="Pro residues" evidence="1">
    <location>
        <begin position="226"/>
        <end position="253"/>
    </location>
</feature>
<protein>
    <recommendedName>
        <fullName evidence="2">Reverse transcriptase domain-containing protein</fullName>
    </recommendedName>
</protein>
<dbReference type="Pfam" id="PF00078">
    <property type="entry name" value="RVT_1"/>
    <property type="match status" value="1"/>
</dbReference>
<proteinExistence type="predicted"/>
<evidence type="ECO:0000313" key="4">
    <source>
        <dbReference type="Proteomes" id="UP000601435"/>
    </source>
</evidence>
<accession>A0A812KV05</accession>
<evidence type="ECO:0000256" key="1">
    <source>
        <dbReference type="SAM" id="MobiDB-lite"/>
    </source>
</evidence>
<evidence type="ECO:0000313" key="3">
    <source>
        <dbReference type="EMBL" id="CAE7236597.1"/>
    </source>
</evidence>
<feature type="region of interest" description="Disordered" evidence="1">
    <location>
        <begin position="224"/>
        <end position="271"/>
    </location>
</feature>
<comment type="caution">
    <text evidence="3">The sequence shown here is derived from an EMBL/GenBank/DDBJ whole genome shotgun (WGS) entry which is preliminary data.</text>
</comment>
<gene>
    <name evidence="3" type="ORF">SNEC2469_LOCUS3991</name>
</gene>
<dbReference type="PANTHER" id="PTHR19446">
    <property type="entry name" value="REVERSE TRANSCRIPTASES"/>
    <property type="match status" value="1"/>
</dbReference>
<dbReference type="Proteomes" id="UP000601435">
    <property type="component" value="Unassembled WGS sequence"/>
</dbReference>
<dbReference type="EMBL" id="CAJNJA010008442">
    <property type="protein sequence ID" value="CAE7236597.1"/>
    <property type="molecule type" value="Genomic_DNA"/>
</dbReference>
<reference evidence="3" key="1">
    <citation type="submission" date="2021-02" db="EMBL/GenBank/DDBJ databases">
        <authorList>
            <person name="Dougan E. K."/>
            <person name="Rhodes N."/>
            <person name="Thang M."/>
            <person name="Chan C."/>
        </authorList>
    </citation>
    <scope>NUCLEOTIDE SEQUENCE</scope>
</reference>
<keyword evidence="4" id="KW-1185">Reference proteome</keyword>
<feature type="region of interest" description="Disordered" evidence="1">
    <location>
        <begin position="125"/>
        <end position="204"/>
    </location>
</feature>
<feature type="compositionally biased region" description="Low complexity" evidence="1">
    <location>
        <begin position="164"/>
        <end position="204"/>
    </location>
</feature>